<evidence type="ECO:0000313" key="3">
    <source>
        <dbReference type="Proteomes" id="UP000290289"/>
    </source>
</evidence>
<name>A0A498JV23_MALDO</name>
<protein>
    <submittedName>
        <fullName evidence="2">Uncharacterized protein</fullName>
    </submittedName>
</protein>
<dbReference type="Proteomes" id="UP000290289">
    <property type="component" value="Chromosome 5"/>
</dbReference>
<dbReference type="EMBL" id="RDQH01000331">
    <property type="protein sequence ID" value="RXH99739.1"/>
    <property type="molecule type" value="Genomic_DNA"/>
</dbReference>
<comment type="caution">
    <text evidence="2">The sequence shown here is derived from an EMBL/GenBank/DDBJ whole genome shotgun (WGS) entry which is preliminary data.</text>
</comment>
<sequence length="120" mass="13942">MKPKQNSTNRSVRKWSIMNKELFDKFKKARSNAIHNLDTSNRECLILGQTNKMFNNEIEKLLQKVEIHQKNSNAHNAEMLKMQTKNSVNTLKINDYLNQIGILKKKLEEGQSNAAEMEPL</sequence>
<keyword evidence="3" id="KW-1185">Reference proteome</keyword>
<evidence type="ECO:0000256" key="1">
    <source>
        <dbReference type="SAM" id="Coils"/>
    </source>
</evidence>
<proteinExistence type="predicted"/>
<organism evidence="2 3">
    <name type="scientific">Malus domestica</name>
    <name type="common">Apple</name>
    <name type="synonym">Pyrus malus</name>
    <dbReference type="NCBI Taxonomy" id="3750"/>
    <lineage>
        <taxon>Eukaryota</taxon>
        <taxon>Viridiplantae</taxon>
        <taxon>Streptophyta</taxon>
        <taxon>Embryophyta</taxon>
        <taxon>Tracheophyta</taxon>
        <taxon>Spermatophyta</taxon>
        <taxon>Magnoliopsida</taxon>
        <taxon>eudicotyledons</taxon>
        <taxon>Gunneridae</taxon>
        <taxon>Pentapetalae</taxon>
        <taxon>rosids</taxon>
        <taxon>fabids</taxon>
        <taxon>Rosales</taxon>
        <taxon>Rosaceae</taxon>
        <taxon>Amygdaloideae</taxon>
        <taxon>Maleae</taxon>
        <taxon>Malus</taxon>
    </lineage>
</organism>
<accession>A0A498JV23</accession>
<reference evidence="2 3" key="1">
    <citation type="submission" date="2018-10" db="EMBL/GenBank/DDBJ databases">
        <title>A high-quality apple genome assembly.</title>
        <authorList>
            <person name="Hu J."/>
        </authorList>
    </citation>
    <scope>NUCLEOTIDE SEQUENCE [LARGE SCALE GENOMIC DNA]</scope>
    <source>
        <strain evidence="3">cv. HFTH1</strain>
        <tissue evidence="2">Young leaf</tissue>
    </source>
</reference>
<dbReference type="AlphaFoldDB" id="A0A498JV23"/>
<evidence type="ECO:0000313" key="2">
    <source>
        <dbReference type="EMBL" id="RXH99739.1"/>
    </source>
</evidence>
<feature type="coiled-coil region" evidence="1">
    <location>
        <begin position="51"/>
        <end position="78"/>
    </location>
</feature>
<keyword evidence="1" id="KW-0175">Coiled coil</keyword>
<gene>
    <name evidence="2" type="ORF">DVH24_021541</name>
</gene>